<dbReference type="PROSITE" id="PS50067">
    <property type="entry name" value="KINESIN_MOTOR_2"/>
    <property type="match status" value="1"/>
</dbReference>
<evidence type="ECO:0000256" key="9">
    <source>
        <dbReference type="ARBA" id="ARBA00034488"/>
    </source>
</evidence>
<comment type="similarity">
    <text evidence="9">Belongs to the TRAFAC class myosin-kinesin ATPase superfamily. Kinesin family. KIN-12 subfamily.</text>
</comment>
<evidence type="ECO:0000256" key="4">
    <source>
        <dbReference type="ARBA" id="ARBA00022741"/>
    </source>
</evidence>
<dbReference type="GO" id="GO:0005829">
    <property type="term" value="C:cytosol"/>
    <property type="evidence" value="ECO:0007669"/>
    <property type="project" value="UniProtKB-ARBA"/>
</dbReference>
<dbReference type="Pfam" id="PF00225">
    <property type="entry name" value="Kinesin"/>
    <property type="match status" value="1"/>
</dbReference>
<dbReference type="PRINTS" id="PR00380">
    <property type="entry name" value="KINESINHEAVY"/>
</dbReference>
<keyword evidence="13" id="KW-1185">Reference proteome</keyword>
<feature type="binding site" evidence="10">
    <location>
        <begin position="111"/>
        <end position="118"/>
    </location>
    <ligand>
        <name>ATP</name>
        <dbReference type="ChEBI" id="CHEBI:30616"/>
    </ligand>
</feature>
<feature type="coiled-coil region" evidence="11">
    <location>
        <begin position="494"/>
        <end position="541"/>
    </location>
</feature>
<keyword evidence="3" id="KW-0493">Microtubule</keyword>
<comment type="subcellular location">
    <subcellularLocation>
        <location evidence="1">Cytoplasm</location>
        <location evidence="1">Cytoskeleton</location>
        <location evidence="1">Spindle</location>
    </subcellularLocation>
</comment>
<feature type="coiled-coil region" evidence="11">
    <location>
        <begin position="593"/>
        <end position="631"/>
    </location>
</feature>
<dbReference type="GO" id="GO:0005524">
    <property type="term" value="F:ATP binding"/>
    <property type="evidence" value="ECO:0007669"/>
    <property type="project" value="UniProtKB-UniRule"/>
</dbReference>
<dbReference type="GO" id="GO:0007018">
    <property type="term" value="P:microtubule-based movement"/>
    <property type="evidence" value="ECO:0007669"/>
    <property type="project" value="InterPro"/>
</dbReference>
<evidence type="ECO:0000256" key="2">
    <source>
        <dbReference type="ARBA" id="ARBA00022490"/>
    </source>
</evidence>
<dbReference type="Gene3D" id="3.40.850.10">
    <property type="entry name" value="Kinesin motor domain"/>
    <property type="match status" value="1"/>
</dbReference>
<evidence type="ECO:0000256" key="6">
    <source>
        <dbReference type="ARBA" id="ARBA00023054"/>
    </source>
</evidence>
<proteinExistence type="inferred from homology"/>
<evidence type="ECO:0000256" key="11">
    <source>
        <dbReference type="SAM" id="Coils"/>
    </source>
</evidence>
<keyword evidence="2" id="KW-0963">Cytoplasm</keyword>
<evidence type="ECO:0000256" key="10">
    <source>
        <dbReference type="PROSITE-ProRule" id="PRU00283"/>
    </source>
</evidence>
<dbReference type="InterPro" id="IPR027417">
    <property type="entry name" value="P-loop_NTPase"/>
</dbReference>
<dbReference type="SUPFAM" id="SSF52540">
    <property type="entry name" value="P-loop containing nucleoside triphosphate hydrolases"/>
    <property type="match status" value="1"/>
</dbReference>
<dbReference type="RefSeq" id="XP_032830579.1">
    <property type="nucleotide sequence ID" value="XM_032974688.1"/>
</dbReference>
<dbReference type="InterPro" id="IPR019821">
    <property type="entry name" value="Kinesin_motor_CS"/>
</dbReference>
<keyword evidence="8" id="KW-0206">Cytoskeleton</keyword>
<feature type="coiled-coil region" evidence="11">
    <location>
        <begin position="1208"/>
        <end position="1401"/>
    </location>
</feature>
<dbReference type="Proteomes" id="UP001318040">
    <property type="component" value="Chromosome 54"/>
</dbReference>
<dbReference type="KEGG" id="pmrn:116954187"/>
<accession>A0AAJ7U7H0</accession>
<dbReference type="FunFam" id="3.40.850.10:FF:000034">
    <property type="entry name" value="Kinesin family member 15"/>
    <property type="match status" value="1"/>
</dbReference>
<sequence>MPAVYKGEVPGSCNLNQSSCSDGDAIRVCVRVRPPTEGIAANEGESMEQGMCVTVVSPDTVRVLSRPEPRTFTFDYVASISATQEEIFSVVAKNIIESCMNGYNGTIFAYGQTGSGKTFTMLGAMDHVDIFNHNLRGVIPRSLEFIFSLISREKQMTGDAKEFLCKCSFLEIYNEQVFDLLDPASTSLFIRENIQKGVFVEGVMEMSLSSAAEAYQVLSLGWRNRRVASTSMNRESSRSHAVFTLTIQSKEKRNGMVNIRSSQLNLVDLAGSERQRDTQSDGMRLKEAGSINRSLSSLGNVINALAEIAHGKGRFVPYRDSKLTFLLRDSLGGNAKTAVIVNVHPGGRYFGETLSTLQFARRTKLIKNKAVVNEDTRGDLSQLQAEIKRLREQLSLHQEGLSSAPSYNPTPAPEGYELPRDSWRQHFLEAMQFRQSSETEMKALQGKIKHLEDLCERKERRLQSNKMIIKFRESLIAQLERTVKGSGVEAEGCIKCQNENIANIKQELALFKEMVEHHPEVSKFSQENHNLRAELKQLRELAAVRTGQELSERIALQLDRAFADAMAQRKSAGPTDNLQPTPICTDTVTSAGMDRMKVELQKMQNDVASARQELEENKELSRKKQGEMEVELQSLRKQNQQLETFIKATQTSKLQEVTLLNRVHAEAIKNLTTPVRMALARRLDNLSRTSVDGSPALMQRAEVTDDFIFNEVEPEQVTAQAYEAIADELRTIQEQSTRLQQQLIEEETRVLGLQQNLDKADLQRAQHEQLLLNERNSWAQREKSLSESVAVMERKMQETESTNSVLQSEVHDLRVVLKSADRDLAEARKEVAEIRCWRDGEAARLANQLLDLQLQTDVARREQQRAQEEKIALQDSLETLQEELRFNEYSIAELRESLRQERERSAQLDSDAAKLMKTLECQAEKSKSLSLQLEDKESTQKELLKVIDDNFLLKQQYSELLSQMEQQKLELHKAEEALRASTAQVEDVQRSNKAYQDSTDQLIIRVQEERSASNGHAQRVAELENELCELKATLLRVETSHVQSVEAEAKLKQSLLELNGCMEMKSTAYEVTLEMLRDDQESVKNEMKSLTKNFETQSCLLSSIQQEADDARKNVENLQAQLSHKDAELARLQAELEEKLQSVYHPSDQSSPVPLASDSQMTPCWRKTMSAGCPVQSPELEELHSRQAMLSALVQDLQASHLESVAEIALLKEQLAEKEILRETLDLKEGECRLLASQLDEMRREYDASEEKLNSTLKLLSQQAAASRREESTVAQLENQVMERTRYLQAEIDQLNEQLVLMEDTQLELLRVHVAEEQLFREKEDIRSRLEQMQEEKDRLVQEVQQLKKHNEELAVENGKISGHQNLQQKIQYMVKLKKDLTKMTEDMSKLQVENTMLREQLLKHGTCREVRNGGRSMSPI</sequence>
<dbReference type="InterPro" id="IPR036961">
    <property type="entry name" value="Kinesin_motor_dom_sf"/>
</dbReference>
<keyword evidence="6 11" id="KW-0175">Coiled coil</keyword>
<dbReference type="PROSITE" id="PS00411">
    <property type="entry name" value="KINESIN_MOTOR_1"/>
    <property type="match status" value="1"/>
</dbReference>
<evidence type="ECO:0000256" key="5">
    <source>
        <dbReference type="ARBA" id="ARBA00022840"/>
    </source>
</evidence>
<evidence type="ECO:0000313" key="14">
    <source>
        <dbReference type="RefSeq" id="XP_032830579.1"/>
    </source>
</evidence>
<evidence type="ECO:0000256" key="1">
    <source>
        <dbReference type="ARBA" id="ARBA00004186"/>
    </source>
</evidence>
<keyword evidence="4 10" id="KW-0547">Nucleotide-binding</keyword>
<evidence type="ECO:0000256" key="7">
    <source>
        <dbReference type="ARBA" id="ARBA00023175"/>
    </source>
</evidence>
<feature type="coiled-coil region" evidence="11">
    <location>
        <begin position="434"/>
        <end position="461"/>
    </location>
</feature>
<dbReference type="PANTHER" id="PTHR37739:SF8">
    <property type="entry name" value="KINESIN-LIKE PROTEIN KIN-12D"/>
    <property type="match status" value="1"/>
</dbReference>
<protein>
    <submittedName>
        <fullName evidence="14">Kinesin-like protein KIF15</fullName>
    </submittedName>
</protein>
<name>A0AAJ7U7H0_PETMA</name>
<feature type="domain" description="Kinesin motor" evidence="12">
    <location>
        <begin position="25"/>
        <end position="366"/>
    </location>
</feature>
<dbReference type="GO" id="GO:0000278">
    <property type="term" value="P:mitotic cell cycle"/>
    <property type="evidence" value="ECO:0007669"/>
    <property type="project" value="UniProtKB-ARBA"/>
</dbReference>
<dbReference type="GO" id="GO:0008017">
    <property type="term" value="F:microtubule binding"/>
    <property type="evidence" value="ECO:0007669"/>
    <property type="project" value="InterPro"/>
</dbReference>
<dbReference type="GeneID" id="116954187"/>
<dbReference type="SMART" id="SM00129">
    <property type="entry name" value="KISc"/>
    <property type="match status" value="1"/>
</dbReference>
<reference evidence="14" key="1">
    <citation type="submission" date="2025-08" db="UniProtKB">
        <authorList>
            <consortium name="RefSeq"/>
        </authorList>
    </citation>
    <scope>IDENTIFICATION</scope>
    <source>
        <tissue evidence="14">Sperm</tissue>
    </source>
</reference>
<feature type="coiled-coil region" evidence="11">
    <location>
        <begin position="722"/>
        <end position="911"/>
    </location>
</feature>
<dbReference type="PANTHER" id="PTHR37739">
    <property type="entry name" value="KINESIN-LIKE PROTEIN KIN-12D"/>
    <property type="match status" value="1"/>
</dbReference>
<feature type="coiled-coil region" evidence="11">
    <location>
        <begin position="373"/>
        <end position="400"/>
    </location>
</feature>
<dbReference type="GO" id="GO:0005874">
    <property type="term" value="C:microtubule"/>
    <property type="evidence" value="ECO:0007669"/>
    <property type="project" value="UniProtKB-KW"/>
</dbReference>
<dbReference type="GO" id="GO:0005819">
    <property type="term" value="C:spindle"/>
    <property type="evidence" value="ECO:0007669"/>
    <property type="project" value="UniProtKB-SubCell"/>
</dbReference>
<evidence type="ECO:0000259" key="12">
    <source>
        <dbReference type="PROSITE" id="PS50067"/>
    </source>
</evidence>
<evidence type="ECO:0000256" key="3">
    <source>
        <dbReference type="ARBA" id="ARBA00022701"/>
    </source>
</evidence>
<dbReference type="InterPro" id="IPR001752">
    <property type="entry name" value="Kinesin_motor_dom"/>
</dbReference>
<evidence type="ECO:0000256" key="8">
    <source>
        <dbReference type="ARBA" id="ARBA00023212"/>
    </source>
</evidence>
<dbReference type="InterPro" id="IPR044986">
    <property type="entry name" value="KIF15/KIN-12"/>
</dbReference>
<feature type="coiled-coil region" evidence="11">
    <location>
        <begin position="954"/>
        <end position="1026"/>
    </location>
</feature>
<gene>
    <name evidence="14" type="primary">KIF15</name>
</gene>
<dbReference type="GO" id="GO:0003777">
    <property type="term" value="F:microtubule motor activity"/>
    <property type="evidence" value="ECO:0007669"/>
    <property type="project" value="InterPro"/>
</dbReference>
<dbReference type="CDD" id="cd01373">
    <property type="entry name" value="KISc_KLP2_like"/>
    <property type="match status" value="1"/>
</dbReference>
<dbReference type="GO" id="GO:0005813">
    <property type="term" value="C:centrosome"/>
    <property type="evidence" value="ECO:0007669"/>
    <property type="project" value="UniProtKB-ARBA"/>
</dbReference>
<feature type="coiled-coil region" evidence="11">
    <location>
        <begin position="1073"/>
        <end position="1142"/>
    </location>
</feature>
<organism evidence="13 14">
    <name type="scientific">Petromyzon marinus</name>
    <name type="common">Sea lamprey</name>
    <dbReference type="NCBI Taxonomy" id="7757"/>
    <lineage>
        <taxon>Eukaryota</taxon>
        <taxon>Metazoa</taxon>
        <taxon>Chordata</taxon>
        <taxon>Craniata</taxon>
        <taxon>Vertebrata</taxon>
        <taxon>Cyclostomata</taxon>
        <taxon>Hyperoartia</taxon>
        <taxon>Petromyzontiformes</taxon>
        <taxon>Petromyzontidae</taxon>
        <taxon>Petromyzon</taxon>
    </lineage>
</organism>
<evidence type="ECO:0000313" key="13">
    <source>
        <dbReference type="Proteomes" id="UP001318040"/>
    </source>
</evidence>
<dbReference type="CTD" id="56992"/>
<keyword evidence="5 10" id="KW-0067">ATP-binding</keyword>
<keyword evidence="7 10" id="KW-0505">Motor protein</keyword>